<keyword evidence="2" id="KW-0472">Membrane</keyword>
<dbReference type="RefSeq" id="WP_302709201.1">
    <property type="nucleotide sequence ID" value="NZ_JAULSC010000016.1"/>
</dbReference>
<evidence type="ECO:0000313" key="3">
    <source>
        <dbReference type="EMBL" id="MDO3397021.1"/>
    </source>
</evidence>
<dbReference type="Proteomes" id="UP001168363">
    <property type="component" value="Unassembled WGS sequence"/>
</dbReference>
<name>A0ABT8TWT2_9ACTN</name>
<organism evidence="3 4">
    <name type="scientific">Nocardioides cremeus</name>
    <dbReference type="NCBI Taxonomy" id="3058044"/>
    <lineage>
        <taxon>Bacteria</taxon>
        <taxon>Bacillati</taxon>
        <taxon>Actinomycetota</taxon>
        <taxon>Actinomycetes</taxon>
        <taxon>Propionibacteriales</taxon>
        <taxon>Nocardioidaceae</taxon>
        <taxon>Nocardioides</taxon>
    </lineage>
</organism>
<sequence length="54" mass="5456">MSRPQVIALVIVTFVVIVGGTFLVIGLLQSDSGTQDGPGTRGPGPVPAAPSLLR</sequence>
<accession>A0ABT8TWT2</accession>
<protein>
    <submittedName>
        <fullName evidence="3">Uncharacterized protein</fullName>
    </submittedName>
</protein>
<evidence type="ECO:0000256" key="1">
    <source>
        <dbReference type="SAM" id="MobiDB-lite"/>
    </source>
</evidence>
<feature type="transmembrane region" description="Helical" evidence="2">
    <location>
        <begin position="6"/>
        <end position="28"/>
    </location>
</feature>
<keyword evidence="2" id="KW-0812">Transmembrane</keyword>
<evidence type="ECO:0000256" key="2">
    <source>
        <dbReference type="SAM" id="Phobius"/>
    </source>
</evidence>
<reference evidence="3" key="1">
    <citation type="submission" date="2023-06" db="EMBL/GenBank/DDBJ databases">
        <title>Genome sequence of Nocardioides sp. SOB44.</title>
        <authorList>
            <person name="Zhang G."/>
        </authorList>
    </citation>
    <scope>NUCLEOTIDE SEQUENCE</scope>
    <source>
        <strain evidence="3">SOB44</strain>
    </source>
</reference>
<comment type="caution">
    <text evidence="3">The sequence shown here is derived from an EMBL/GenBank/DDBJ whole genome shotgun (WGS) entry which is preliminary data.</text>
</comment>
<dbReference type="EMBL" id="JAULSC010000016">
    <property type="protein sequence ID" value="MDO3397021.1"/>
    <property type="molecule type" value="Genomic_DNA"/>
</dbReference>
<keyword evidence="2" id="KW-1133">Transmembrane helix</keyword>
<evidence type="ECO:0000313" key="4">
    <source>
        <dbReference type="Proteomes" id="UP001168363"/>
    </source>
</evidence>
<feature type="region of interest" description="Disordered" evidence="1">
    <location>
        <begin position="32"/>
        <end position="54"/>
    </location>
</feature>
<keyword evidence="4" id="KW-1185">Reference proteome</keyword>
<gene>
    <name evidence="3" type="ORF">QWJ41_14940</name>
</gene>
<proteinExistence type="predicted"/>